<keyword evidence="5" id="KW-1185">Reference proteome</keyword>
<dbReference type="GO" id="GO:0008654">
    <property type="term" value="P:phospholipid biosynthetic process"/>
    <property type="evidence" value="ECO:0007669"/>
    <property type="project" value="InterPro"/>
</dbReference>
<dbReference type="GO" id="GO:0016780">
    <property type="term" value="F:phosphotransferase activity, for other substituted phosphate groups"/>
    <property type="evidence" value="ECO:0007669"/>
    <property type="project" value="InterPro"/>
</dbReference>
<evidence type="ECO:0000313" key="5">
    <source>
        <dbReference type="Proteomes" id="UP000316196"/>
    </source>
</evidence>
<dbReference type="PROSITE" id="PS00379">
    <property type="entry name" value="CDP_ALCOHOL_P_TRANSF"/>
    <property type="match status" value="1"/>
</dbReference>
<organism evidence="4 5">
    <name type="scientific">Propioniferax innocua</name>
    <dbReference type="NCBI Taxonomy" id="1753"/>
    <lineage>
        <taxon>Bacteria</taxon>
        <taxon>Bacillati</taxon>
        <taxon>Actinomycetota</taxon>
        <taxon>Actinomycetes</taxon>
        <taxon>Propionibacteriales</taxon>
        <taxon>Propionibacteriaceae</taxon>
        <taxon>Propioniferax</taxon>
    </lineage>
</organism>
<dbReference type="AlphaFoldDB" id="A0A542ZQG0"/>
<feature type="transmembrane region" description="Helical" evidence="3">
    <location>
        <begin position="61"/>
        <end position="79"/>
    </location>
</feature>
<comment type="caution">
    <text evidence="4">The sequence shown here is derived from an EMBL/GenBank/DDBJ whole genome shotgun (WGS) entry which is preliminary data.</text>
</comment>
<evidence type="ECO:0000313" key="4">
    <source>
        <dbReference type="EMBL" id="TQL62567.1"/>
    </source>
</evidence>
<protein>
    <submittedName>
        <fullName evidence="4">CDP-diacylglycerol--glycerol-3-phosphate 3-phosphatidyltransferase</fullName>
    </submittedName>
</protein>
<feature type="transmembrane region" description="Helical" evidence="3">
    <location>
        <begin position="165"/>
        <end position="193"/>
    </location>
</feature>
<proteinExistence type="inferred from homology"/>
<dbReference type="GO" id="GO:0016020">
    <property type="term" value="C:membrane"/>
    <property type="evidence" value="ECO:0007669"/>
    <property type="project" value="InterPro"/>
</dbReference>
<feature type="transmembrane region" description="Helical" evidence="3">
    <location>
        <begin position="100"/>
        <end position="119"/>
    </location>
</feature>
<evidence type="ECO:0000256" key="2">
    <source>
        <dbReference type="RuleBase" id="RU003750"/>
    </source>
</evidence>
<accession>A0A542ZQG0</accession>
<keyword evidence="3" id="KW-0812">Transmembrane</keyword>
<dbReference type="EMBL" id="VFOR01000001">
    <property type="protein sequence ID" value="TQL62567.1"/>
    <property type="molecule type" value="Genomic_DNA"/>
</dbReference>
<gene>
    <name evidence="4" type="ORF">FB460_0347</name>
</gene>
<comment type="similarity">
    <text evidence="2">Belongs to the CDP-alcohol phosphatidyltransferase class-I family.</text>
</comment>
<dbReference type="Pfam" id="PF01066">
    <property type="entry name" value="CDP-OH_P_transf"/>
    <property type="match status" value="1"/>
</dbReference>
<dbReference type="OrthoDB" id="116551at2"/>
<dbReference type="InterPro" id="IPR043130">
    <property type="entry name" value="CDP-OH_PTrfase_TM_dom"/>
</dbReference>
<evidence type="ECO:0000256" key="1">
    <source>
        <dbReference type="ARBA" id="ARBA00022679"/>
    </source>
</evidence>
<dbReference type="InterPro" id="IPR048254">
    <property type="entry name" value="CDP_ALCOHOL_P_TRANSF_CS"/>
</dbReference>
<reference evidence="4 5" key="1">
    <citation type="submission" date="2019-06" db="EMBL/GenBank/DDBJ databases">
        <title>Sequencing the genomes of 1000 actinobacteria strains.</title>
        <authorList>
            <person name="Klenk H.-P."/>
        </authorList>
    </citation>
    <scope>NUCLEOTIDE SEQUENCE [LARGE SCALE GENOMIC DNA]</scope>
    <source>
        <strain evidence="4 5">DSM 8251</strain>
    </source>
</reference>
<keyword evidence="3" id="KW-1133">Transmembrane helix</keyword>
<dbReference type="Proteomes" id="UP000316196">
    <property type="component" value="Unassembled WGS sequence"/>
</dbReference>
<sequence>MRDAAWSRRGEPVLHRLRHPVGRLVGPLADGLNRIGVSPDVVTIVGTGGVVVTSLLCLPRGWLVSGALIAGFFASLDVIDGAMARRGGRVSRWGAVLDASCDRLADGAILGGLVLYLAVTADEPVWSGVMVWALICAVTIPYVNARAEASGLPTVPGLATRADRLFMAGVGTLLAGVGVAWALPAAAVVLAVMGTITVAQRLHAARGDV</sequence>
<feature type="transmembrane region" description="Helical" evidence="3">
    <location>
        <begin position="125"/>
        <end position="144"/>
    </location>
</feature>
<keyword evidence="1 2" id="KW-0808">Transferase</keyword>
<dbReference type="RefSeq" id="WP_142092392.1">
    <property type="nucleotide sequence ID" value="NZ_BAAAMD010000001.1"/>
</dbReference>
<dbReference type="Gene3D" id="1.20.120.1760">
    <property type="match status" value="1"/>
</dbReference>
<name>A0A542ZQG0_9ACTN</name>
<keyword evidence="3" id="KW-0472">Membrane</keyword>
<dbReference type="NCBIfam" id="NF045883">
    <property type="entry name" value="PIPSynth"/>
    <property type="match status" value="1"/>
</dbReference>
<evidence type="ECO:0000256" key="3">
    <source>
        <dbReference type="SAM" id="Phobius"/>
    </source>
</evidence>
<dbReference type="InterPro" id="IPR000462">
    <property type="entry name" value="CDP-OH_P_trans"/>
</dbReference>